<gene>
    <name evidence="3" type="ORF">C1706_08255</name>
</gene>
<dbReference type="RefSeq" id="WP_129458769.1">
    <property type="nucleotide sequence ID" value="NZ_PPCV01000005.1"/>
</dbReference>
<dbReference type="Pfam" id="PF20906">
    <property type="entry name" value="S-Me-THD_C"/>
    <property type="match status" value="1"/>
</dbReference>
<proteinExistence type="predicted"/>
<organism evidence="3 4">
    <name type="scientific">Propioniciclava flava</name>
    <dbReference type="NCBI Taxonomy" id="2072026"/>
    <lineage>
        <taxon>Bacteria</taxon>
        <taxon>Bacillati</taxon>
        <taxon>Actinomycetota</taxon>
        <taxon>Actinomycetes</taxon>
        <taxon>Propionibacteriales</taxon>
        <taxon>Propionibacteriaceae</taxon>
        <taxon>Propioniciclava</taxon>
    </lineage>
</organism>
<dbReference type="Pfam" id="PF06032">
    <property type="entry name" value="S-Me-THD_N"/>
    <property type="match status" value="1"/>
</dbReference>
<dbReference type="InterPro" id="IPR027479">
    <property type="entry name" value="S-Me-THD_N_sf"/>
</dbReference>
<evidence type="ECO:0000313" key="3">
    <source>
        <dbReference type="EMBL" id="RXW32029.1"/>
    </source>
</evidence>
<name>A0A4Q2EFP2_9ACTN</name>
<keyword evidence="4" id="KW-1185">Reference proteome</keyword>
<dbReference type="OrthoDB" id="3170437at2"/>
<sequence length="343" mass="35246">MPATLGVDDLAALARGFSLLGSGGGGRTAILESVVRRTVSWPVALHESEGLDPSTPCVAVGIAGSTYLLAERLPRVEAFERLLAAAHRWTGTAPGAVCAIEGAGLNGLTPLLLTGGLRFVDADFMGRALPGLDQMSLIVDAVPGVVCAASTGDQGITLVESPVRGDVEQIVRSALVQAGGANEVLVAGFTVGDLREHAIGGTVSRALSLGRAFEATGPGAASRLAHDLGVSLLGVGRVVDVAERSATSASSIEVAGDDGAILRLVAGSEFVMLLRDGAVIAEVPDIIVAVDSISRDILEVDALTPPRHVTLLGIPAPAWWRAREARLRAVDTRAFGLTEPRRA</sequence>
<dbReference type="AlphaFoldDB" id="A0A4Q2EFP2"/>
<comment type="caution">
    <text evidence="3">The sequence shown here is derived from an EMBL/GenBank/DDBJ whole genome shotgun (WGS) entry which is preliminary data.</text>
</comment>
<dbReference type="Proteomes" id="UP000290624">
    <property type="component" value="Unassembled WGS sequence"/>
</dbReference>
<dbReference type="InterPro" id="IPR048350">
    <property type="entry name" value="S-Me-THD-like_C"/>
</dbReference>
<dbReference type="EMBL" id="PPCV01000005">
    <property type="protein sequence ID" value="RXW32029.1"/>
    <property type="molecule type" value="Genomic_DNA"/>
</dbReference>
<dbReference type="Gene3D" id="3.40.1610.10">
    <property type="entry name" value="CV3147-like domain"/>
    <property type="match status" value="1"/>
</dbReference>
<accession>A0A4Q2EFP2</accession>
<evidence type="ECO:0000259" key="2">
    <source>
        <dbReference type="Pfam" id="PF20906"/>
    </source>
</evidence>
<protein>
    <submittedName>
        <fullName evidence="3">DUF917 domain-containing protein</fullName>
    </submittedName>
</protein>
<feature type="domain" description="S-Me-THD-like C-terminal" evidence="2">
    <location>
        <begin position="167"/>
        <end position="337"/>
    </location>
</feature>
<dbReference type="SUPFAM" id="SSF160991">
    <property type="entry name" value="CV3147-like"/>
    <property type="match status" value="1"/>
</dbReference>
<reference evidence="3 4" key="1">
    <citation type="submission" date="2018-01" db="EMBL/GenBank/DDBJ databases">
        <title>Lactibacter flavus gen. nov., sp. nov., a novel bacterium of the family Propionibacteriaceae isolated from raw milk and dairy products.</title>
        <authorList>
            <person name="Wenning M."/>
            <person name="Breitenwieser F."/>
            <person name="Huptas C."/>
            <person name="von Neubeck M."/>
            <person name="Busse H.-J."/>
            <person name="Scherer S."/>
        </authorList>
    </citation>
    <scope>NUCLEOTIDE SEQUENCE [LARGE SCALE GENOMIC DNA]</scope>
    <source>
        <strain evidence="3 4">VG341</strain>
    </source>
</reference>
<feature type="domain" description="S-Me-THD N-terminal" evidence="1">
    <location>
        <begin position="8"/>
        <end position="159"/>
    </location>
</feature>
<evidence type="ECO:0000259" key="1">
    <source>
        <dbReference type="Pfam" id="PF06032"/>
    </source>
</evidence>
<dbReference type="InterPro" id="IPR010318">
    <property type="entry name" value="S-Me-THD_N"/>
</dbReference>
<evidence type="ECO:0000313" key="4">
    <source>
        <dbReference type="Proteomes" id="UP000290624"/>
    </source>
</evidence>